<dbReference type="SUPFAM" id="SSF81301">
    <property type="entry name" value="Nucleotidyltransferase"/>
    <property type="match status" value="1"/>
</dbReference>
<evidence type="ECO:0000313" key="2">
    <source>
        <dbReference type="Proteomes" id="UP001069090"/>
    </source>
</evidence>
<dbReference type="RefSeq" id="WP_268905387.1">
    <property type="nucleotide sequence ID" value="NZ_JAPTGG010000024.1"/>
</dbReference>
<dbReference type="EMBL" id="JAPTGG010000024">
    <property type="protein sequence ID" value="MCZ0867146.1"/>
    <property type="molecule type" value="Genomic_DNA"/>
</dbReference>
<sequence length="295" mass="33348">MARIDQNPRLNYGRLLRSIQPTSGELKSAISNVSSTKKRLEKSFNLKKFQRIGSHARSSAINSFSDLDFLAVLARNEAKWGGSVVKSDTVIKKISQDLNSRFTTTTVRKDMQAVVVQFGGGQKSMDVVPGFFHSFKNRRPVYFIPDGYGGWMETSPEAHNTFINNENIRSGEKQKKVGQLIRFWKHSRASSIPISSFYIDLLLADSGICIGAKSYPMVMYEFFKLMYDRKCRGLNDPVGIAGVVGAVKTQSQINTLYSHIENSLDHAIKAVNAEHNKQFKEANRQWDIIFNHNFL</sequence>
<proteinExistence type="predicted"/>
<protein>
    <recommendedName>
        <fullName evidence="3">Nucleotidyltransferase</fullName>
    </recommendedName>
</protein>
<accession>A0A9J6RS01</accession>
<name>A0A9J6RS01_9GAMM</name>
<dbReference type="Pfam" id="PF18144">
    <property type="entry name" value="SMODS"/>
    <property type="match status" value="1"/>
</dbReference>
<dbReference type="AlphaFoldDB" id="A0A9J6RS01"/>
<evidence type="ECO:0000313" key="1">
    <source>
        <dbReference type="EMBL" id="MCZ0867146.1"/>
    </source>
</evidence>
<gene>
    <name evidence="1" type="ORF">O0V09_18265</name>
</gene>
<reference evidence="1 2" key="1">
    <citation type="submission" date="2022-12" db="EMBL/GenBank/DDBJ databases">
        <title>Dasania phycosphaerae sp. nov., isolated from particulate material of the south coast of Korea.</title>
        <authorList>
            <person name="Jiang Y."/>
        </authorList>
    </citation>
    <scope>NUCLEOTIDE SEQUENCE [LARGE SCALE GENOMIC DNA]</scope>
    <source>
        <strain evidence="1 2">GY-19</strain>
    </source>
</reference>
<keyword evidence="2" id="KW-1185">Reference proteome</keyword>
<evidence type="ECO:0008006" key="3">
    <source>
        <dbReference type="Google" id="ProtNLM"/>
    </source>
</evidence>
<dbReference type="Proteomes" id="UP001069090">
    <property type="component" value="Unassembled WGS sequence"/>
</dbReference>
<dbReference type="InterPro" id="IPR043519">
    <property type="entry name" value="NT_sf"/>
</dbReference>
<comment type="caution">
    <text evidence="1">The sequence shown here is derived from an EMBL/GenBank/DDBJ whole genome shotgun (WGS) entry which is preliminary data.</text>
</comment>
<organism evidence="1 2">
    <name type="scientific">Dasania phycosphaerae</name>
    <dbReference type="NCBI Taxonomy" id="2950436"/>
    <lineage>
        <taxon>Bacteria</taxon>
        <taxon>Pseudomonadati</taxon>
        <taxon>Pseudomonadota</taxon>
        <taxon>Gammaproteobacteria</taxon>
        <taxon>Cellvibrionales</taxon>
        <taxon>Spongiibacteraceae</taxon>
        <taxon>Dasania</taxon>
    </lineage>
</organism>